<dbReference type="SUPFAM" id="SSF54373">
    <property type="entry name" value="FAD-linked reductases, C-terminal domain"/>
    <property type="match status" value="1"/>
</dbReference>
<feature type="binding site" evidence="6">
    <location>
        <position position="194"/>
    </location>
    <ligand>
        <name>FAD</name>
        <dbReference type="ChEBI" id="CHEBI:57692"/>
    </ligand>
</feature>
<evidence type="ECO:0000259" key="7">
    <source>
        <dbReference type="Pfam" id="PF01266"/>
    </source>
</evidence>
<dbReference type="Gene3D" id="3.40.50.720">
    <property type="entry name" value="NAD(P)-binding Rossmann-like Domain"/>
    <property type="match status" value="1"/>
</dbReference>
<dbReference type="GO" id="GO:0005737">
    <property type="term" value="C:cytoplasm"/>
    <property type="evidence" value="ECO:0007669"/>
    <property type="project" value="TreeGrafter"/>
</dbReference>
<feature type="binding site" evidence="6">
    <location>
        <position position="318"/>
    </location>
    <ligand>
        <name>D-dopa</name>
        <dbReference type="ChEBI" id="CHEBI:149689"/>
    </ligand>
</feature>
<dbReference type="Proteomes" id="UP001150941">
    <property type="component" value="Unassembled WGS sequence"/>
</dbReference>
<dbReference type="InterPro" id="IPR023209">
    <property type="entry name" value="DAO"/>
</dbReference>
<evidence type="ECO:0000256" key="3">
    <source>
        <dbReference type="ARBA" id="ARBA00022630"/>
    </source>
</evidence>
<dbReference type="PANTHER" id="PTHR11530">
    <property type="entry name" value="D-AMINO ACID OXIDASE"/>
    <property type="match status" value="1"/>
</dbReference>
<keyword evidence="9" id="KW-1185">Reference proteome</keyword>
<dbReference type="PIRSF" id="PIRSF000189">
    <property type="entry name" value="D-aa_oxidase"/>
    <property type="match status" value="1"/>
</dbReference>
<evidence type="ECO:0000256" key="6">
    <source>
        <dbReference type="PIRSR" id="PIRSR000189-1"/>
    </source>
</evidence>
<keyword evidence="5" id="KW-0560">Oxidoreductase</keyword>
<evidence type="ECO:0000256" key="1">
    <source>
        <dbReference type="ARBA" id="ARBA00001974"/>
    </source>
</evidence>
<comment type="similarity">
    <text evidence="2">Belongs to the DAMOX/DASOX family.</text>
</comment>
<dbReference type="Pfam" id="PF01266">
    <property type="entry name" value="DAO"/>
    <property type="match status" value="1"/>
</dbReference>
<dbReference type="GeneID" id="83205068"/>
<name>A0A9W9NPW1_9EURO</name>
<evidence type="ECO:0000256" key="2">
    <source>
        <dbReference type="ARBA" id="ARBA00006730"/>
    </source>
</evidence>
<organism evidence="8 9">
    <name type="scientific">Penicillium chermesinum</name>
    <dbReference type="NCBI Taxonomy" id="63820"/>
    <lineage>
        <taxon>Eukaryota</taxon>
        <taxon>Fungi</taxon>
        <taxon>Dikarya</taxon>
        <taxon>Ascomycota</taxon>
        <taxon>Pezizomycotina</taxon>
        <taxon>Eurotiomycetes</taxon>
        <taxon>Eurotiomycetidae</taxon>
        <taxon>Eurotiales</taxon>
        <taxon>Aspergillaceae</taxon>
        <taxon>Penicillium</taxon>
    </lineage>
</organism>
<evidence type="ECO:0000256" key="4">
    <source>
        <dbReference type="ARBA" id="ARBA00022827"/>
    </source>
</evidence>
<dbReference type="AlphaFoldDB" id="A0A9W9NPW1"/>
<reference evidence="8" key="1">
    <citation type="submission" date="2022-11" db="EMBL/GenBank/DDBJ databases">
        <authorList>
            <person name="Petersen C."/>
        </authorList>
    </citation>
    <scope>NUCLEOTIDE SEQUENCE</scope>
    <source>
        <strain evidence="8">IBT 19713</strain>
    </source>
</reference>
<dbReference type="Gene3D" id="3.30.9.10">
    <property type="entry name" value="D-Amino Acid Oxidase, subunit A, domain 2"/>
    <property type="match status" value="1"/>
</dbReference>
<dbReference type="GO" id="GO:0071949">
    <property type="term" value="F:FAD binding"/>
    <property type="evidence" value="ECO:0007669"/>
    <property type="project" value="InterPro"/>
</dbReference>
<feature type="domain" description="FAD dependent oxidoreductase" evidence="7">
    <location>
        <begin position="19"/>
        <end position="358"/>
    </location>
</feature>
<reference evidence="8" key="2">
    <citation type="journal article" date="2023" name="IMA Fungus">
        <title>Comparative genomic study of the Penicillium genus elucidates a diverse pangenome and 15 lateral gene transfer events.</title>
        <authorList>
            <person name="Petersen C."/>
            <person name="Sorensen T."/>
            <person name="Nielsen M.R."/>
            <person name="Sondergaard T.E."/>
            <person name="Sorensen J.L."/>
            <person name="Fitzpatrick D.A."/>
            <person name="Frisvad J.C."/>
            <person name="Nielsen K.L."/>
        </authorList>
    </citation>
    <scope>NUCLEOTIDE SEQUENCE</scope>
    <source>
        <strain evidence="8">IBT 19713</strain>
    </source>
</reference>
<keyword evidence="3" id="KW-0285">Flavoprotein</keyword>
<keyword evidence="4 6" id="KW-0274">FAD</keyword>
<dbReference type="EMBL" id="JAPQKS010000006">
    <property type="protein sequence ID" value="KAJ5223927.1"/>
    <property type="molecule type" value="Genomic_DNA"/>
</dbReference>
<comment type="caution">
    <text evidence="8">The sequence shown here is derived from an EMBL/GenBank/DDBJ whole genome shotgun (WGS) entry which is preliminary data.</text>
</comment>
<proteinExistence type="inferred from homology"/>
<sequence>MGGSNSVNGSLLPFSQRPIVILGAGIIGCAAARQLLRAGFSVVVVAEFLPGDQDINYASAWAGAAWHAAGGITPDQRYYQVISHRVLLRMAQDPESGVHVVDGREYLEKEPAPNSAIWGRTVVSKVRRPESSHLAGSPGLTQILQFRELNQGEYPANFHSAWAYDTLVTDPTRHMPWLGQQITKLGGRFVRQRVNSLEELYSMFPESTLFINASGIGSKTLTDVQDDNVYPERGQNVFLRTDACHTFYFRNGQEYTYVIPRPSSQGVVLGGVKQQGSLSPEVDPEIARDELERAHRLAPDVVPEKPSAENISHIIGIRSSRKGGFRLDSEKQGHRTLLSAYGFGGGGYAFSYGVADAIQKLVERAEREHVIVEE</sequence>
<dbReference type="OrthoDB" id="2015447at2759"/>
<protein>
    <recommendedName>
        <fullName evidence="7">FAD dependent oxidoreductase domain-containing protein</fullName>
    </recommendedName>
</protein>
<accession>A0A9W9NPW1</accession>
<gene>
    <name evidence="8" type="ORF">N7468_008469</name>
</gene>
<dbReference type="InterPro" id="IPR006076">
    <property type="entry name" value="FAD-dep_OxRdtase"/>
</dbReference>
<dbReference type="PANTHER" id="PTHR11530:SF29">
    <property type="entry name" value="FAD DEPENDENT OXIDOREDUCTASE SUPERFAMILY (AFU_ORTHOLOGUE AFUA_6G10230)"/>
    <property type="match status" value="1"/>
</dbReference>
<comment type="cofactor">
    <cofactor evidence="1 6">
        <name>FAD</name>
        <dbReference type="ChEBI" id="CHEBI:57692"/>
    </cofactor>
</comment>
<feature type="binding site" evidence="6">
    <location>
        <position position="257"/>
    </location>
    <ligand>
        <name>D-dopa</name>
        <dbReference type="ChEBI" id="CHEBI:149689"/>
    </ligand>
</feature>
<evidence type="ECO:0000313" key="9">
    <source>
        <dbReference type="Proteomes" id="UP001150941"/>
    </source>
</evidence>
<evidence type="ECO:0000256" key="5">
    <source>
        <dbReference type="ARBA" id="ARBA00023002"/>
    </source>
</evidence>
<dbReference type="SUPFAM" id="SSF51971">
    <property type="entry name" value="Nucleotide-binding domain"/>
    <property type="match status" value="1"/>
</dbReference>
<evidence type="ECO:0000313" key="8">
    <source>
        <dbReference type="EMBL" id="KAJ5223927.1"/>
    </source>
</evidence>
<feature type="binding site" evidence="6">
    <location>
        <position position="345"/>
    </location>
    <ligand>
        <name>D-dopa</name>
        <dbReference type="ChEBI" id="CHEBI:149689"/>
    </ligand>
</feature>
<dbReference type="GO" id="GO:0019478">
    <property type="term" value="P:D-amino acid catabolic process"/>
    <property type="evidence" value="ECO:0007669"/>
    <property type="project" value="TreeGrafter"/>
</dbReference>
<dbReference type="GO" id="GO:0003884">
    <property type="term" value="F:D-amino-acid oxidase activity"/>
    <property type="evidence" value="ECO:0007669"/>
    <property type="project" value="InterPro"/>
</dbReference>
<dbReference type="RefSeq" id="XP_058328110.1">
    <property type="nucleotide sequence ID" value="XM_058477765.1"/>
</dbReference>